<evidence type="ECO:0000256" key="1">
    <source>
        <dbReference type="SAM" id="Phobius"/>
    </source>
</evidence>
<evidence type="ECO:0000313" key="2">
    <source>
        <dbReference type="EMBL" id="CUN26141.1"/>
    </source>
</evidence>
<keyword evidence="1" id="KW-0812">Transmembrane</keyword>
<evidence type="ECO:0000313" key="3">
    <source>
        <dbReference type="Proteomes" id="UP000095591"/>
    </source>
</evidence>
<dbReference type="EMBL" id="CYXP01000007">
    <property type="protein sequence ID" value="CUN26141.1"/>
    <property type="molecule type" value="Genomic_DNA"/>
</dbReference>
<dbReference type="Proteomes" id="UP000095591">
    <property type="component" value="Unassembled WGS sequence"/>
</dbReference>
<reference evidence="2 3" key="1">
    <citation type="submission" date="2015-09" db="EMBL/GenBank/DDBJ databases">
        <authorList>
            <consortium name="Pathogen Informatics"/>
        </authorList>
    </citation>
    <scope>NUCLEOTIDE SEQUENCE [LARGE SCALE GENOMIC DNA]</scope>
    <source>
        <strain evidence="2 3">2789STDY5608872</strain>
    </source>
</reference>
<dbReference type="AlphaFoldDB" id="A0A173VG49"/>
<keyword evidence="1" id="KW-0472">Membrane</keyword>
<organism evidence="2 3">
    <name type="scientific">Parabacteroides distasonis</name>
    <dbReference type="NCBI Taxonomy" id="823"/>
    <lineage>
        <taxon>Bacteria</taxon>
        <taxon>Pseudomonadati</taxon>
        <taxon>Bacteroidota</taxon>
        <taxon>Bacteroidia</taxon>
        <taxon>Bacteroidales</taxon>
        <taxon>Tannerellaceae</taxon>
        <taxon>Parabacteroides</taxon>
    </lineage>
</organism>
<sequence length="50" mass="5896">METIQDLDHLTMAIYLITAILGLIALILAVFLLINDKERRNPWERKDTNW</sequence>
<feature type="transmembrane region" description="Helical" evidence="1">
    <location>
        <begin position="12"/>
        <end position="34"/>
    </location>
</feature>
<proteinExistence type="predicted"/>
<name>A0A173VG49_PARDI</name>
<keyword evidence="1" id="KW-1133">Transmembrane helix</keyword>
<accession>A0A173VG49</accession>
<gene>
    <name evidence="2" type="ORF">ERS852429_03014</name>
</gene>
<protein>
    <submittedName>
        <fullName evidence="2">Uncharacterized protein</fullName>
    </submittedName>
</protein>